<keyword evidence="3" id="KW-1185">Reference proteome</keyword>
<dbReference type="PANTHER" id="PTHR43968">
    <property type="match status" value="1"/>
</dbReference>
<evidence type="ECO:0000313" key="3">
    <source>
        <dbReference type="Proteomes" id="UP000010792"/>
    </source>
</evidence>
<keyword evidence="2" id="KW-0808">Transferase</keyword>
<dbReference type="Gene3D" id="3.40.30.10">
    <property type="entry name" value="Glutaredoxin"/>
    <property type="match status" value="1"/>
</dbReference>
<dbReference type="CDD" id="cd03205">
    <property type="entry name" value="GST_C_6"/>
    <property type="match status" value="1"/>
</dbReference>
<reference evidence="2 3" key="1">
    <citation type="journal article" date="2013" name="Genome Biol. Evol.">
        <title>Life in an arsenic-containing gold mine: genome and physiology of the autotrophic arsenite-oxidizing bacterium rhizobium sp. NT-26.</title>
        <authorList>
            <person name="Andres J."/>
            <person name="Arsene-Ploetze F."/>
            <person name="Barbe V."/>
            <person name="Brochier-Armanet C."/>
            <person name="Cleiss-Arnold J."/>
            <person name="Coppee J.Y."/>
            <person name="Dillies M.A."/>
            <person name="Geist"/>
            <person name="L"/>
            <person name="Joublin A."/>
            <person name="Koechler S."/>
            <person name="Lassalle F."/>
            <person name="Marchal M."/>
            <person name="Medigue C."/>
            <person name="Muller D."/>
            <person name="Nesme X."/>
            <person name="Plewniak F."/>
            <person name="Proux C."/>
            <person name="Ramirez-Bahena M.H."/>
            <person name="Schenowitz C."/>
            <person name="Sismeiro O."/>
            <person name="Vallenet D."/>
            <person name="Santini J.M."/>
            <person name="Bertin P.N."/>
        </authorList>
    </citation>
    <scope>NUCLEOTIDE SEQUENCE [LARGE SCALE GENOMIC DNA]</scope>
    <source>
        <strain evidence="2 3">NT-26</strain>
    </source>
</reference>
<dbReference type="SUPFAM" id="SSF52833">
    <property type="entry name" value="Thioredoxin-like"/>
    <property type="match status" value="1"/>
</dbReference>
<dbReference type="Proteomes" id="UP000010792">
    <property type="component" value="Chromosome"/>
</dbReference>
<gene>
    <name evidence="2" type="ORF">NT26_3070</name>
</gene>
<protein>
    <submittedName>
        <fullName evidence="2">Glutathione S-transferase-like protein</fullName>
    </submittedName>
</protein>
<dbReference type="PANTHER" id="PTHR43968:SF6">
    <property type="entry name" value="GLUTATHIONE S-TRANSFERASE OMEGA"/>
    <property type="match status" value="1"/>
</dbReference>
<dbReference type="Pfam" id="PF13410">
    <property type="entry name" value="GST_C_2"/>
    <property type="match status" value="1"/>
</dbReference>
<name>L0NIT3_9HYPH</name>
<dbReference type="OrthoDB" id="9795329at2"/>
<dbReference type="EMBL" id="FO082820">
    <property type="protein sequence ID" value="CCF20794.1"/>
    <property type="molecule type" value="Genomic_DNA"/>
</dbReference>
<accession>L0NIT3</accession>
<dbReference type="KEGG" id="rht:NT26_3070"/>
<dbReference type="Pfam" id="PF13417">
    <property type="entry name" value="GST_N_3"/>
    <property type="match status" value="1"/>
</dbReference>
<dbReference type="GO" id="GO:0016740">
    <property type="term" value="F:transferase activity"/>
    <property type="evidence" value="ECO:0007669"/>
    <property type="project" value="UniProtKB-KW"/>
</dbReference>
<sequence>MLTLLHSPASPFARKVRMAAMERQVSLHLEIVRVDPVVRNDHLAGINPLAKIPVLKTPDGPIHDSRAICRFIDRRGEGPSLYGSETADIWEIQVLESIADGVMEAAVNLRYELVNRPAEMRWPEWIAAQRLRISAGLNHFSGRIAQLAAPHIGTIAVGAALEYLDFRHPEQEWRAAFPALSDWVNSFAEEEIMRATAYPAA</sequence>
<proteinExistence type="predicted"/>
<dbReference type="InterPro" id="IPR004045">
    <property type="entry name" value="Glutathione_S-Trfase_N"/>
</dbReference>
<organism evidence="2 3">
    <name type="scientific">Pseudorhizobium banfieldiae</name>
    <dbReference type="NCBI Taxonomy" id="1125847"/>
    <lineage>
        <taxon>Bacteria</taxon>
        <taxon>Pseudomonadati</taxon>
        <taxon>Pseudomonadota</taxon>
        <taxon>Alphaproteobacteria</taxon>
        <taxon>Hyphomicrobiales</taxon>
        <taxon>Rhizobiaceae</taxon>
        <taxon>Rhizobium/Agrobacterium group</taxon>
        <taxon>Pseudorhizobium</taxon>
    </lineage>
</organism>
<dbReference type="InterPro" id="IPR036282">
    <property type="entry name" value="Glutathione-S-Trfase_C_sf"/>
</dbReference>
<evidence type="ECO:0000313" key="2">
    <source>
        <dbReference type="EMBL" id="CCF20794.1"/>
    </source>
</evidence>
<dbReference type="PROSITE" id="PS50404">
    <property type="entry name" value="GST_NTER"/>
    <property type="match status" value="1"/>
</dbReference>
<dbReference type="InterPro" id="IPR050983">
    <property type="entry name" value="GST_Omega/HSP26"/>
</dbReference>
<feature type="domain" description="GST N-terminal" evidence="1">
    <location>
        <begin position="1"/>
        <end position="80"/>
    </location>
</feature>
<dbReference type="AlphaFoldDB" id="L0NIT3"/>
<dbReference type="Gene3D" id="1.20.1050.10">
    <property type="match status" value="1"/>
</dbReference>
<dbReference type="STRING" id="1125847.NT26_3070"/>
<dbReference type="GO" id="GO:0005737">
    <property type="term" value="C:cytoplasm"/>
    <property type="evidence" value="ECO:0007669"/>
    <property type="project" value="TreeGrafter"/>
</dbReference>
<dbReference type="InterPro" id="IPR036249">
    <property type="entry name" value="Thioredoxin-like_sf"/>
</dbReference>
<dbReference type="RefSeq" id="WP_052639764.1">
    <property type="nucleotide sequence ID" value="NZ_FO082820.1"/>
</dbReference>
<dbReference type="SUPFAM" id="SSF47616">
    <property type="entry name" value="GST C-terminal domain-like"/>
    <property type="match status" value="1"/>
</dbReference>
<evidence type="ECO:0000259" key="1">
    <source>
        <dbReference type="PROSITE" id="PS50404"/>
    </source>
</evidence>